<dbReference type="GO" id="GO:0061700">
    <property type="term" value="C:GATOR2 complex"/>
    <property type="evidence" value="ECO:0007669"/>
    <property type="project" value="TreeGrafter"/>
</dbReference>
<dbReference type="GO" id="GO:0005774">
    <property type="term" value="C:vacuolar membrane"/>
    <property type="evidence" value="ECO:0007669"/>
    <property type="project" value="TreeGrafter"/>
</dbReference>
<dbReference type="GeneID" id="39586973"/>
<dbReference type="STRING" id="105984.A0A427XGF1"/>
<dbReference type="GO" id="GO:1904263">
    <property type="term" value="P:positive regulation of TORC1 signaling"/>
    <property type="evidence" value="ECO:0007669"/>
    <property type="project" value="TreeGrafter"/>
</dbReference>
<evidence type="ECO:0008006" key="7">
    <source>
        <dbReference type="Google" id="ProtNLM"/>
    </source>
</evidence>
<comment type="caution">
    <text evidence="5">The sequence shown here is derived from an EMBL/GenBank/DDBJ whole genome shotgun (WGS) entry which is preliminary data.</text>
</comment>
<dbReference type="AlphaFoldDB" id="A0A427XGF1"/>
<sequence>SKPIGKVWGAHGSKAVLDLKWKGAGDEHGAFGTGKGWLASAGSDRTVQIWDMDHAWDKGAAPTHMLHTAYQIRSVDWRPSHATELVVVPFDQPIAMAADPNRPTELTVPDDSDSALEVWDVRRHHVAKYALPGIEGNAVAAIWDDSDSLVACYQKGELVQVDLNSKVAPKTYPLDTIPRQVIAWSAKGEMAYAIDRFKQGEIPFDDIKPEFNSWQVGGRPRKGVADRPYEPLQTVGTVPLPDNDDEEFVYMAQQYRFEGDTAEKLCRWNREVAEVCGRQDDARVWDCLQGIVEEFASPNESIFNEGVFNQTSNPSVPVINATSPHGYDEAPRSNAPSIYGFSGIPLEESDESIVVSKLHPLLIHDDSSSSVGSSESDEPQTPLLKSQFKAFIPPPVIHPSAVRPTMTRNDSSNYNPSPYGALLGRTVAKKLAFDAPSRDDSPALDDMDYPDPYGIAAALESASGANGYRGGITSRSTPHSTRPGTPRMDRVALAGRASALQSPAGSGRGSIVAATKDRFQPAALARHVQESFPPDQWDTYRASRCGMLLDWWRSYVDDGEVQLATAVLIVGGKVVNFPRKQSERVLEAYIDLLERYQLSIPVAYVRKYANVLSAQTLATQDGITHILHCARCGKSTGSLDDTADRKTFWWCTKCRRAAKLCAVCRQPVKGLWQGCNKCRHGGHAPCLELYYNQPLPPAPLSASRPASPAPPGITRRHSAGLHGTSLESAITERTERHTDHGGESSAFSQAVITTNVCPTGCGCQCRAVKSVVVTDWSQWGESGEQ</sequence>
<evidence type="ECO:0000256" key="4">
    <source>
        <dbReference type="SAM" id="MobiDB-lite"/>
    </source>
</evidence>
<reference evidence="5 6" key="1">
    <citation type="submission" date="2018-11" db="EMBL/GenBank/DDBJ databases">
        <title>Genome sequence of Apiotrichum porosum DSM 27194.</title>
        <authorList>
            <person name="Aliyu H."/>
            <person name="Gorte O."/>
            <person name="Ochsenreither K."/>
        </authorList>
    </citation>
    <scope>NUCLEOTIDE SEQUENCE [LARGE SCALE GENOMIC DNA]</scope>
    <source>
        <strain evidence="5 6">DSM 27194</strain>
    </source>
</reference>
<dbReference type="PANTHER" id="PTHR46200:SF1">
    <property type="entry name" value="GATOR COMPLEX PROTEIN WDR24"/>
    <property type="match status" value="1"/>
</dbReference>
<dbReference type="InterPro" id="IPR001680">
    <property type="entry name" value="WD40_rpt"/>
</dbReference>
<feature type="non-terminal residue" evidence="5">
    <location>
        <position position="1"/>
    </location>
</feature>
<dbReference type="SUPFAM" id="SSF50978">
    <property type="entry name" value="WD40 repeat-like"/>
    <property type="match status" value="1"/>
</dbReference>
<evidence type="ECO:0000313" key="6">
    <source>
        <dbReference type="Proteomes" id="UP000279236"/>
    </source>
</evidence>
<protein>
    <recommendedName>
        <fullName evidence="7">WD repeat-containing protein 24</fullName>
    </recommendedName>
</protein>
<keyword evidence="1 3" id="KW-0853">WD repeat</keyword>
<dbReference type="GO" id="GO:0005829">
    <property type="term" value="C:cytosol"/>
    <property type="evidence" value="ECO:0007669"/>
    <property type="project" value="TreeGrafter"/>
</dbReference>
<dbReference type="OrthoDB" id="60955at2759"/>
<dbReference type="Proteomes" id="UP000279236">
    <property type="component" value="Unassembled WGS sequence"/>
</dbReference>
<dbReference type="RefSeq" id="XP_028473126.1">
    <property type="nucleotide sequence ID" value="XM_028618170.1"/>
</dbReference>
<feature type="region of interest" description="Disordered" evidence="4">
    <location>
        <begin position="399"/>
        <end position="418"/>
    </location>
</feature>
<dbReference type="GO" id="GO:0016239">
    <property type="term" value="P:positive regulation of macroautophagy"/>
    <property type="evidence" value="ECO:0007669"/>
    <property type="project" value="TreeGrafter"/>
</dbReference>
<evidence type="ECO:0000256" key="3">
    <source>
        <dbReference type="PROSITE-ProRule" id="PRU00221"/>
    </source>
</evidence>
<feature type="repeat" description="WD" evidence="3">
    <location>
        <begin position="38"/>
        <end position="53"/>
    </location>
</feature>
<keyword evidence="6" id="KW-1185">Reference proteome</keyword>
<dbReference type="PROSITE" id="PS50082">
    <property type="entry name" value="WD_REPEATS_2"/>
    <property type="match status" value="1"/>
</dbReference>
<accession>A0A427XGF1</accession>
<evidence type="ECO:0000256" key="1">
    <source>
        <dbReference type="ARBA" id="ARBA00022574"/>
    </source>
</evidence>
<dbReference type="EMBL" id="RSCE01000013">
    <property type="protein sequence ID" value="RSH77979.1"/>
    <property type="molecule type" value="Genomic_DNA"/>
</dbReference>
<keyword evidence="2" id="KW-0677">Repeat</keyword>
<dbReference type="InterPro" id="IPR036322">
    <property type="entry name" value="WD40_repeat_dom_sf"/>
</dbReference>
<feature type="compositionally biased region" description="Polar residues" evidence="4">
    <location>
        <begin position="406"/>
        <end position="416"/>
    </location>
</feature>
<proteinExistence type="predicted"/>
<dbReference type="InterPro" id="IPR037590">
    <property type="entry name" value="WDR24"/>
</dbReference>
<dbReference type="Gene3D" id="2.130.10.10">
    <property type="entry name" value="YVTN repeat-like/Quinoprotein amine dehydrogenase"/>
    <property type="match status" value="1"/>
</dbReference>
<evidence type="ECO:0000313" key="5">
    <source>
        <dbReference type="EMBL" id="RSH77979.1"/>
    </source>
</evidence>
<feature type="region of interest" description="Disordered" evidence="4">
    <location>
        <begin position="466"/>
        <end position="487"/>
    </location>
</feature>
<feature type="region of interest" description="Disordered" evidence="4">
    <location>
        <begin position="700"/>
        <end position="722"/>
    </location>
</feature>
<evidence type="ECO:0000256" key="2">
    <source>
        <dbReference type="ARBA" id="ARBA00022737"/>
    </source>
</evidence>
<dbReference type="InterPro" id="IPR015943">
    <property type="entry name" value="WD40/YVTN_repeat-like_dom_sf"/>
</dbReference>
<organism evidence="5 6">
    <name type="scientific">Apiotrichum porosum</name>
    <dbReference type="NCBI Taxonomy" id="105984"/>
    <lineage>
        <taxon>Eukaryota</taxon>
        <taxon>Fungi</taxon>
        <taxon>Dikarya</taxon>
        <taxon>Basidiomycota</taxon>
        <taxon>Agaricomycotina</taxon>
        <taxon>Tremellomycetes</taxon>
        <taxon>Trichosporonales</taxon>
        <taxon>Trichosporonaceae</taxon>
        <taxon>Apiotrichum</taxon>
    </lineage>
</organism>
<name>A0A427XGF1_9TREE</name>
<feature type="compositionally biased region" description="Polar residues" evidence="4">
    <location>
        <begin position="473"/>
        <end position="483"/>
    </location>
</feature>
<gene>
    <name evidence="5" type="ORF">EHS24_002430</name>
</gene>
<dbReference type="PANTHER" id="PTHR46200">
    <property type="entry name" value="GATOR COMPLEX PROTEIN WDR24"/>
    <property type="match status" value="1"/>
</dbReference>